<dbReference type="AlphaFoldDB" id="A0A1E3WCR5"/>
<protein>
    <submittedName>
        <fullName evidence="2">Uncharacterized protein</fullName>
    </submittedName>
</protein>
<reference evidence="2 3" key="1">
    <citation type="journal article" date="2016" name="Environ. Microbiol.">
        <title>New Methyloceanibacter diversity from North Sea sediments includes methanotroph containing solely the soluble methane monooxygenase.</title>
        <authorList>
            <person name="Vekeman B."/>
            <person name="Kerckhof F.M."/>
            <person name="Cremers G."/>
            <person name="de Vos P."/>
            <person name="Vandamme P."/>
            <person name="Boon N."/>
            <person name="Op den Camp H.J."/>
            <person name="Heylen K."/>
        </authorList>
    </citation>
    <scope>NUCLEOTIDE SEQUENCE [LARGE SCALE GENOMIC DNA]</scope>
    <source>
        <strain evidence="2 3">R-67177</strain>
    </source>
</reference>
<comment type="caution">
    <text evidence="2">The sequence shown here is derived from an EMBL/GenBank/DDBJ whole genome shotgun (WGS) entry which is preliminary data.</text>
</comment>
<evidence type="ECO:0000313" key="3">
    <source>
        <dbReference type="Proteomes" id="UP000095042"/>
    </source>
</evidence>
<feature type="repeat" description="ANK" evidence="1">
    <location>
        <begin position="108"/>
        <end position="140"/>
    </location>
</feature>
<sequence>MDGWIIRYIHLLAAPFLSREEFNMKPCPIPAFHLALGLVPAILLLCPDSALANRRACQNLEQHYAQIQRGAGTVQINNTLFDATDKGCPELAALALKDGASLEARDRFGAKPLAHAAASGQPDLVALYLDHGAPIDARNLDGSTALLKLRRPDAWKS</sequence>
<dbReference type="Gene3D" id="1.25.40.20">
    <property type="entry name" value="Ankyrin repeat-containing domain"/>
    <property type="match status" value="1"/>
</dbReference>
<evidence type="ECO:0000256" key="1">
    <source>
        <dbReference type="PROSITE-ProRule" id="PRU00023"/>
    </source>
</evidence>
<keyword evidence="3" id="KW-1185">Reference proteome</keyword>
<dbReference type="PROSITE" id="PS50297">
    <property type="entry name" value="ANK_REP_REGION"/>
    <property type="match status" value="1"/>
</dbReference>
<dbReference type="InterPro" id="IPR002110">
    <property type="entry name" value="Ankyrin_rpt"/>
</dbReference>
<gene>
    <name evidence="2" type="ORF">AUC71_09185</name>
</gene>
<evidence type="ECO:0000313" key="2">
    <source>
        <dbReference type="EMBL" id="ODS03530.1"/>
    </source>
</evidence>
<accession>A0A1E3WCR5</accession>
<dbReference type="SUPFAM" id="SSF48403">
    <property type="entry name" value="Ankyrin repeat"/>
    <property type="match status" value="1"/>
</dbReference>
<dbReference type="Proteomes" id="UP000095042">
    <property type="component" value="Unassembled WGS sequence"/>
</dbReference>
<organism evidence="2 3">
    <name type="scientific">Methyloceanibacter marginalis</name>
    <dbReference type="NCBI Taxonomy" id="1774971"/>
    <lineage>
        <taxon>Bacteria</taxon>
        <taxon>Pseudomonadati</taxon>
        <taxon>Pseudomonadota</taxon>
        <taxon>Alphaproteobacteria</taxon>
        <taxon>Hyphomicrobiales</taxon>
        <taxon>Hyphomicrobiaceae</taxon>
        <taxon>Methyloceanibacter</taxon>
    </lineage>
</organism>
<proteinExistence type="predicted"/>
<name>A0A1E3WCR5_9HYPH</name>
<dbReference type="InterPro" id="IPR036770">
    <property type="entry name" value="Ankyrin_rpt-contain_sf"/>
</dbReference>
<dbReference type="EMBL" id="LPWD01000096">
    <property type="protein sequence ID" value="ODS03530.1"/>
    <property type="molecule type" value="Genomic_DNA"/>
</dbReference>
<keyword evidence="1" id="KW-0040">ANK repeat</keyword>
<dbReference type="PROSITE" id="PS50088">
    <property type="entry name" value="ANK_REPEAT"/>
    <property type="match status" value="1"/>
</dbReference>